<dbReference type="Proteomes" id="UP000664417">
    <property type="component" value="Unassembled WGS sequence"/>
</dbReference>
<reference evidence="2" key="1">
    <citation type="submission" date="2021-03" db="EMBL/GenBank/DDBJ databases">
        <authorList>
            <person name="Wang G."/>
        </authorList>
    </citation>
    <scope>NUCLEOTIDE SEQUENCE</scope>
    <source>
        <strain evidence="2">KCTC 12899</strain>
    </source>
</reference>
<accession>A0A8J7Q5S1</accession>
<dbReference type="PROSITE" id="PS51257">
    <property type="entry name" value="PROKAR_LIPOPROTEIN"/>
    <property type="match status" value="1"/>
</dbReference>
<dbReference type="GO" id="GO:0004252">
    <property type="term" value="F:serine-type endopeptidase activity"/>
    <property type="evidence" value="ECO:0007669"/>
    <property type="project" value="InterPro"/>
</dbReference>
<dbReference type="PROSITE" id="PS00018">
    <property type="entry name" value="EF_HAND_1"/>
    <property type="match status" value="1"/>
</dbReference>
<evidence type="ECO:0000313" key="3">
    <source>
        <dbReference type="Proteomes" id="UP000664417"/>
    </source>
</evidence>
<name>A0A8J7Q5S1_9BACT</name>
<dbReference type="Gene3D" id="3.40.50.200">
    <property type="entry name" value="Peptidase S8/S53 domain"/>
    <property type="match status" value="1"/>
</dbReference>
<keyword evidence="3" id="KW-1185">Reference proteome</keyword>
<gene>
    <name evidence="2" type="ORF">J3U88_01670</name>
</gene>
<comment type="caution">
    <text evidence="2">The sequence shown here is derived from an EMBL/GenBank/DDBJ whole genome shotgun (WGS) entry which is preliminary data.</text>
</comment>
<protein>
    <recommendedName>
        <fullName evidence="1">Peptidase S8/S53 domain-containing protein</fullName>
    </recommendedName>
</protein>
<sequence>MLLCRVILLAGFWLVLGSCLSLWARFPWGDGVSRAPYAYPDTLYWAAGQPAPANYSPDRDWWLSGRRDPRPELAFSPQELYGVRGMSLPAAWRVSTGRPDVVIAVMDSGIRWAQRRYCELVRKIYLNAGELPLPADTANPADTRFGGYDANGDGVFNVVDYWEDPRVVDINGNGWVDPEDLILTFSDGRDDDQNGFTDDISGWDFFENDNNARDDVDFGHGTNQARYAAAEAFEPGESCALEAGLPNDATPGTCPNCMVLPLRVGDSFVVDVNHYAQAVVYAVDLGVAVIESALGSLNQTSYAAAADAYAYHAGVVINASAADEASDHHNWPGAYEHTLVHNSLKPPEEPGTFPESYLFLNGCTNFGGNIHVAVPSERCSSQAAGLAAGLSGLLISAAANAVERGTMTPYRDDAGRLQSYPLSPAEVRQLWRLAADDIDFATPYPDHAFSDAAPFPWSWRWFLQQRGLWENYAVVAATATERYHTGPGWDYYTGYGRINAGRLLAFIGREEGSDREPWLLHAEDRIPPEAEIKDPTWFRDFNIADGRAQAPADPSDPEMLVINGRAAANRVTAAGGRFGYVLEWAPGVQGRGRTALPAGFRGVRSPGPWHDISRVEGLTAAFRGELGRVPFREILAVLQDPAYTQVDPRYGSPYAVRLRLTVTADPANPYDRVNNQAVFQKQIFVRPAETLTVLSGLGFAGGESGGCASPVFADLDGDGGDELLVATDDGLLHALTGLQPAQNLPGWPVRTRPLSSWSAPGLPEQILGGFLFGAPAVADLDGDGMLYVLLGDQEGRLYAWDRNGRLKDGFPVGVDPNLSRETPCTAPLLPDCDDLGPVDLRNEQNQRDHAFFAAPAVGDLDPLYPGLEIVIGAADSHVYAFHADGSPVPGWPVLLRDPAKVAAVDAATRIYTIREDGDFRPGSKIITTPSLADLDNDGDLEVITLVNEQYQEFPRAAFGGSFIELLLLAAEQVGNTRVYVLEHSGSLTPPSVGALLSVHPHDQAYRDGWPVAITLAGVDLVPVAGQGGTAQVAVADLDGDGRGEIVTAGHWGPATVLNDDGSSFYGRSGLGMRTLARDGFGDNSPVRDDPSFAALGGMAVGSLDGGASLSLIAPAASVRRLLDIALVGRQLEGEDQLAVWRASTGEFEPFAPTLAGDLAFFNAPTVVDCDGDNRAEILAATSGGDLQIIGLTDAGARTIRRRVIHSGGWLMNAAAVGRLRVGEDFRAVLVTYSREGRLRVYPLPDYDPGSAVQWPRPGRDHHNSGWYR</sequence>
<evidence type="ECO:0000259" key="1">
    <source>
        <dbReference type="Pfam" id="PF00082"/>
    </source>
</evidence>
<dbReference type="EMBL" id="JAFREP010000001">
    <property type="protein sequence ID" value="MBO1317149.1"/>
    <property type="molecule type" value="Genomic_DNA"/>
</dbReference>
<dbReference type="InterPro" id="IPR036852">
    <property type="entry name" value="Peptidase_S8/S53_dom_sf"/>
</dbReference>
<organism evidence="2 3">
    <name type="scientific">Acanthopleuribacter pedis</name>
    <dbReference type="NCBI Taxonomy" id="442870"/>
    <lineage>
        <taxon>Bacteria</taxon>
        <taxon>Pseudomonadati</taxon>
        <taxon>Acidobacteriota</taxon>
        <taxon>Holophagae</taxon>
        <taxon>Acanthopleuribacterales</taxon>
        <taxon>Acanthopleuribacteraceae</taxon>
        <taxon>Acanthopleuribacter</taxon>
    </lineage>
</organism>
<proteinExistence type="predicted"/>
<evidence type="ECO:0000313" key="2">
    <source>
        <dbReference type="EMBL" id="MBO1317149.1"/>
    </source>
</evidence>
<dbReference type="InterPro" id="IPR000209">
    <property type="entry name" value="Peptidase_S8/S53_dom"/>
</dbReference>
<dbReference type="GO" id="GO:0006508">
    <property type="term" value="P:proteolysis"/>
    <property type="evidence" value="ECO:0007669"/>
    <property type="project" value="InterPro"/>
</dbReference>
<dbReference type="InterPro" id="IPR018247">
    <property type="entry name" value="EF_Hand_1_Ca_BS"/>
</dbReference>
<dbReference type="SUPFAM" id="SSF69318">
    <property type="entry name" value="Integrin alpha N-terminal domain"/>
    <property type="match status" value="2"/>
</dbReference>
<dbReference type="InterPro" id="IPR028994">
    <property type="entry name" value="Integrin_alpha_N"/>
</dbReference>
<dbReference type="Pfam" id="PF00082">
    <property type="entry name" value="Peptidase_S8"/>
    <property type="match status" value="1"/>
</dbReference>
<feature type="domain" description="Peptidase S8/S53" evidence="1">
    <location>
        <begin position="100"/>
        <end position="407"/>
    </location>
</feature>
<dbReference type="AlphaFoldDB" id="A0A8J7Q5S1"/>
<dbReference type="RefSeq" id="WP_207856382.1">
    <property type="nucleotide sequence ID" value="NZ_JAFREP010000001.1"/>
</dbReference>
<dbReference type="SUPFAM" id="SSF52743">
    <property type="entry name" value="Subtilisin-like"/>
    <property type="match status" value="1"/>
</dbReference>